<name>A0A7R8D5C5_LEPSM</name>
<sequence>MPCWNKRLEPLRTYVHSSLHYLVQCLRWSTNKIREKNLSCKKSQNVLVGMNVVVDMALLLVTSRGKNCIRISLEVSDDLDDVIKFGENENFLVAYPDLRITILKPLSLFFREQLVSVLCTINKGGSTVPLFSVFPQVKFNPAFLYGALAGAEVAATKSDWMDRDWDFPLNRDIFTDDAYLPSDVIDHPLCHPIEPPEQLETAAAEEPLTAPQTRSTI</sequence>
<dbReference type="OrthoDB" id="8191755at2759"/>
<proteinExistence type="predicted"/>
<dbReference type="EMBL" id="HG994588">
    <property type="protein sequence ID" value="CAF3033303.1"/>
    <property type="molecule type" value="Genomic_DNA"/>
</dbReference>
<accession>A0A7R8D5C5</accession>
<evidence type="ECO:0000313" key="1">
    <source>
        <dbReference type="EMBL" id="CAF3033303.1"/>
    </source>
</evidence>
<reference evidence="1" key="1">
    <citation type="submission" date="2021-02" db="EMBL/GenBank/DDBJ databases">
        <authorList>
            <person name="Bekaert M."/>
        </authorList>
    </citation>
    <scope>NUCLEOTIDE SEQUENCE</scope>
    <source>
        <strain evidence="1">IoA-00</strain>
    </source>
</reference>
<keyword evidence="2" id="KW-1185">Reference proteome</keyword>
<dbReference type="Proteomes" id="UP000675881">
    <property type="component" value="Chromosome 9"/>
</dbReference>
<gene>
    <name evidence="1" type="ORF">LSAA_15090</name>
</gene>
<protein>
    <submittedName>
        <fullName evidence="1">(salmon louse) hypothetical protein</fullName>
    </submittedName>
</protein>
<evidence type="ECO:0000313" key="2">
    <source>
        <dbReference type="Proteomes" id="UP000675881"/>
    </source>
</evidence>
<organism evidence="1 2">
    <name type="scientific">Lepeophtheirus salmonis</name>
    <name type="common">Salmon louse</name>
    <name type="synonym">Caligus salmonis</name>
    <dbReference type="NCBI Taxonomy" id="72036"/>
    <lineage>
        <taxon>Eukaryota</taxon>
        <taxon>Metazoa</taxon>
        <taxon>Ecdysozoa</taxon>
        <taxon>Arthropoda</taxon>
        <taxon>Crustacea</taxon>
        <taxon>Multicrustacea</taxon>
        <taxon>Hexanauplia</taxon>
        <taxon>Copepoda</taxon>
        <taxon>Siphonostomatoida</taxon>
        <taxon>Caligidae</taxon>
        <taxon>Lepeophtheirus</taxon>
    </lineage>
</organism>
<dbReference type="AlphaFoldDB" id="A0A7R8D5C5"/>